<reference evidence="1" key="1">
    <citation type="submission" date="2014-11" db="EMBL/GenBank/DDBJ databases">
        <authorList>
            <person name="Amaro Gonzalez C."/>
        </authorList>
    </citation>
    <scope>NUCLEOTIDE SEQUENCE</scope>
</reference>
<sequence>MCSVIIMEIRLHHGMTGKLTNVMSGYDLDMNGL</sequence>
<accession>A0A0E9S4E3</accession>
<dbReference type="EMBL" id="GBXM01072490">
    <property type="protein sequence ID" value="JAH36087.1"/>
    <property type="molecule type" value="Transcribed_RNA"/>
</dbReference>
<name>A0A0E9S4E3_ANGAN</name>
<organism evidence="1">
    <name type="scientific">Anguilla anguilla</name>
    <name type="common">European freshwater eel</name>
    <name type="synonym">Muraena anguilla</name>
    <dbReference type="NCBI Taxonomy" id="7936"/>
    <lineage>
        <taxon>Eukaryota</taxon>
        <taxon>Metazoa</taxon>
        <taxon>Chordata</taxon>
        <taxon>Craniata</taxon>
        <taxon>Vertebrata</taxon>
        <taxon>Euteleostomi</taxon>
        <taxon>Actinopterygii</taxon>
        <taxon>Neopterygii</taxon>
        <taxon>Teleostei</taxon>
        <taxon>Anguilliformes</taxon>
        <taxon>Anguillidae</taxon>
        <taxon>Anguilla</taxon>
    </lineage>
</organism>
<protein>
    <submittedName>
        <fullName evidence="1">Uncharacterized protein</fullName>
    </submittedName>
</protein>
<proteinExistence type="predicted"/>
<reference evidence="1" key="2">
    <citation type="journal article" date="2015" name="Fish Shellfish Immunol.">
        <title>Early steps in the European eel (Anguilla anguilla)-Vibrio vulnificus interaction in the gills: Role of the RtxA13 toxin.</title>
        <authorList>
            <person name="Callol A."/>
            <person name="Pajuelo D."/>
            <person name="Ebbesson L."/>
            <person name="Teles M."/>
            <person name="MacKenzie S."/>
            <person name="Amaro C."/>
        </authorList>
    </citation>
    <scope>NUCLEOTIDE SEQUENCE</scope>
</reference>
<dbReference type="AlphaFoldDB" id="A0A0E9S4E3"/>
<evidence type="ECO:0000313" key="1">
    <source>
        <dbReference type="EMBL" id="JAH36087.1"/>
    </source>
</evidence>